<dbReference type="GO" id="GO:0016020">
    <property type="term" value="C:membrane"/>
    <property type="evidence" value="ECO:0007669"/>
    <property type="project" value="UniProtKB-SubCell"/>
</dbReference>
<evidence type="ECO:0000256" key="2">
    <source>
        <dbReference type="ARBA" id="ARBA00005752"/>
    </source>
</evidence>
<dbReference type="Gene3D" id="1.20.1250.20">
    <property type="entry name" value="MFS general substrate transporter like domains"/>
    <property type="match status" value="1"/>
</dbReference>
<dbReference type="AlphaFoldDB" id="A0A364N5C0"/>
<gene>
    <name evidence="9" type="ORF">DDE83_004059</name>
</gene>
<keyword evidence="5" id="KW-0315">Glutamine amidotransferase</keyword>
<feature type="transmembrane region" description="Helical" evidence="6">
    <location>
        <begin position="974"/>
        <end position="994"/>
    </location>
</feature>
<dbReference type="InterPro" id="IPR020846">
    <property type="entry name" value="MFS_dom"/>
</dbReference>
<keyword evidence="10" id="KW-1185">Reference proteome</keyword>
<dbReference type="NCBIfam" id="TIGR01536">
    <property type="entry name" value="asn_synth_AEB"/>
    <property type="match status" value="1"/>
</dbReference>
<dbReference type="Gene3D" id="3.60.20.10">
    <property type="entry name" value="Glutamine Phosphoribosylpyrophosphate, subunit 1, domain 1"/>
    <property type="match status" value="1"/>
</dbReference>
<evidence type="ECO:0000256" key="5">
    <source>
        <dbReference type="ARBA" id="ARBA00022962"/>
    </source>
</evidence>
<dbReference type="InterPro" id="IPR017932">
    <property type="entry name" value="GATase_2_dom"/>
</dbReference>
<dbReference type="PANTHER" id="PTHR43284">
    <property type="entry name" value="ASPARAGINE SYNTHETASE (GLUTAMINE-HYDROLYZING)"/>
    <property type="match status" value="1"/>
</dbReference>
<dbReference type="InterPro" id="IPR033738">
    <property type="entry name" value="AsnB_N"/>
</dbReference>
<feature type="transmembrane region" description="Helical" evidence="6">
    <location>
        <begin position="1006"/>
        <end position="1026"/>
    </location>
</feature>
<dbReference type="InterPro" id="IPR029055">
    <property type="entry name" value="Ntn_hydrolases_N"/>
</dbReference>
<comment type="subcellular location">
    <subcellularLocation>
        <location evidence="1">Membrane</location>
        <topology evidence="1">Multi-pass membrane protein</topology>
    </subcellularLocation>
</comment>
<dbReference type="PROSITE" id="PS51278">
    <property type="entry name" value="GATASE_TYPE_2"/>
    <property type="match status" value="1"/>
</dbReference>
<evidence type="ECO:0000256" key="6">
    <source>
        <dbReference type="SAM" id="Phobius"/>
    </source>
</evidence>
<dbReference type="Proteomes" id="UP000249619">
    <property type="component" value="Unassembled WGS sequence"/>
</dbReference>
<keyword evidence="6" id="KW-1133">Transmembrane helix</keyword>
<feature type="transmembrane region" description="Helical" evidence="6">
    <location>
        <begin position="748"/>
        <end position="766"/>
    </location>
</feature>
<evidence type="ECO:0000313" key="9">
    <source>
        <dbReference type="EMBL" id="RAR12527.1"/>
    </source>
</evidence>
<dbReference type="PANTHER" id="PTHR43284:SF1">
    <property type="entry name" value="ASPARAGINE SYNTHETASE"/>
    <property type="match status" value="1"/>
</dbReference>
<dbReference type="GO" id="GO:0005524">
    <property type="term" value="F:ATP binding"/>
    <property type="evidence" value="ECO:0007669"/>
    <property type="project" value="UniProtKB-KW"/>
</dbReference>
<keyword evidence="6" id="KW-0472">Membrane</keyword>
<dbReference type="InterPro" id="IPR014729">
    <property type="entry name" value="Rossmann-like_a/b/a_fold"/>
</dbReference>
<dbReference type="CDD" id="cd01991">
    <property type="entry name" value="Asn_synthase_B_C"/>
    <property type="match status" value="1"/>
</dbReference>
<keyword evidence="3" id="KW-0547">Nucleotide-binding</keyword>
<feature type="transmembrane region" description="Helical" evidence="6">
    <location>
        <begin position="717"/>
        <end position="736"/>
    </location>
</feature>
<dbReference type="InterPro" id="IPR036259">
    <property type="entry name" value="MFS_trans_sf"/>
</dbReference>
<protein>
    <submittedName>
        <fullName evidence="9">Asparagine synthase</fullName>
        <ecNumber evidence="9">6.3.5.4</ecNumber>
    </submittedName>
</protein>
<reference evidence="10" key="1">
    <citation type="submission" date="2018-05" db="EMBL/GenBank/DDBJ databases">
        <title>Draft genome sequence of Stemphylium lycopersici strain CIDEFI 213.</title>
        <authorList>
            <person name="Medina R."/>
            <person name="Franco M.E.E."/>
            <person name="Lucentini C.G."/>
            <person name="Saparrat M.C.N."/>
            <person name="Balatti P.A."/>
        </authorList>
    </citation>
    <scope>NUCLEOTIDE SEQUENCE [LARGE SCALE GENOMIC DNA]</scope>
    <source>
        <strain evidence="10">CIDEFI 213</strain>
    </source>
</reference>
<dbReference type="SUPFAM" id="SSF52402">
    <property type="entry name" value="Adenine nucleotide alpha hydrolases-like"/>
    <property type="match status" value="1"/>
</dbReference>
<sequence>MCGISVVVDIERQRSRGGDDKVRCMMHEELSSSLDAIAHRGPDSRGIWISEDNYVGLGHCRLAIQDLSSDGEQPMHDSENEVHAVVNGEIYDYDKVREHVSKEFGYVFKGHSDSELVVALYKHYGLSLFQYLRGEFAFCIYDSKTGVVVAGRDRYGIKPLFWTRAKGRLLLGAEVKAFSALGWQAEWDTHGLVDEAWQFGSGTLFKGVQKVRPGHYLICMPSGTMETREYWDVSYPDHKQQQQVERRSEEEMVVGVRARLLESVRQRMRADVPVGIYLSGGIDSSVVAGMAHHLQTAAGGREELGSQGAATAAMTCFSVGFEVPGGGDGALDESATASRTAAWLGVKHHILPVGETELADNLEQAVYHAEHHNQNLNFVGKFLLSRMVHAHGYRVVLTGEGADEQFAGYPMFRPDMVRGEDEHHQGDRVAAADDAMARLLDQRGSTACANVPPVVGRELRAIGTARALSAYQLAPECWHPSLPAPRPLETLAAGMSVSAKFNMQHKWHPLHAALYVWTKSHLANSILSCLGDRTEMAHSLEARTPFLDHHLTSYVNSLPPAVKLRYDASTSPATFTEKWILREAARPFVLPELYARQKHAYTAPMLYRIGGPLHRLYTRLLTQNNVARLGFLDWLLNSLAYAAALGMTKQLHLHGSQYSWLSSTFYIGYLLLQFPTTYILTRLPIGKYLGVSLILWGLCLPLMATCSSFASVATVRFVMGMLEAGLLPTCIILTATWYTREEQPLRTALWFGPFSGIFGGVLAYFVDSVHSTLPAWKLLFIIYGVTTVALGVTCLIAMPDHHDNAWFLRPSEVHQAKMRTQENNTGLSTRQPWNFSHIFEATKDAKYWLIVIFAIAQSITNAGITNFSPLIISGFGYSRGYTLLLAAPQGGIALVVQVAASIATLYMTDSRCLLWILSCIPAFIGVLMIRLVPVSTHRNTALMGLYLTGFYNTSWVMAMSLVSSNTAGATKKSFTAVSLAICYAVGNIVGPHFFLDSEKPYYHSGIDAMMVAFATMAVCGGLYRYICIRQNKARDRSVQYRLLPTLPEEQDETALGKPDSDKTDKEILAFRYTY</sequence>
<feature type="transmembrane region" description="Helical" evidence="6">
    <location>
        <begin position="658"/>
        <end position="681"/>
    </location>
</feature>
<dbReference type="InterPro" id="IPR006426">
    <property type="entry name" value="Asn_synth_AEB"/>
</dbReference>
<evidence type="ECO:0000313" key="10">
    <source>
        <dbReference type="Proteomes" id="UP000249619"/>
    </source>
</evidence>
<keyword evidence="9" id="KW-0436">Ligase</keyword>
<accession>A0A364N5C0</accession>
<dbReference type="InterPro" id="IPR051786">
    <property type="entry name" value="ASN_synthetase/amidase"/>
</dbReference>
<comment type="caution">
    <text evidence="9">The sequence shown here is derived from an EMBL/GenBank/DDBJ whole genome shotgun (WGS) entry which is preliminary data.</text>
</comment>
<organism evidence="9 10">
    <name type="scientific">Stemphylium lycopersici</name>
    <name type="common">Tomato gray leaf spot disease fungus</name>
    <name type="synonym">Thyrospora lycopersici</name>
    <dbReference type="NCBI Taxonomy" id="183478"/>
    <lineage>
        <taxon>Eukaryota</taxon>
        <taxon>Fungi</taxon>
        <taxon>Dikarya</taxon>
        <taxon>Ascomycota</taxon>
        <taxon>Pezizomycotina</taxon>
        <taxon>Dothideomycetes</taxon>
        <taxon>Pleosporomycetidae</taxon>
        <taxon>Pleosporales</taxon>
        <taxon>Pleosporineae</taxon>
        <taxon>Pleosporaceae</taxon>
        <taxon>Stemphylium</taxon>
    </lineage>
</organism>
<dbReference type="GO" id="GO:0022857">
    <property type="term" value="F:transmembrane transporter activity"/>
    <property type="evidence" value="ECO:0007669"/>
    <property type="project" value="InterPro"/>
</dbReference>
<dbReference type="SUPFAM" id="SSF56235">
    <property type="entry name" value="N-terminal nucleophile aminohydrolases (Ntn hydrolases)"/>
    <property type="match status" value="1"/>
</dbReference>
<dbReference type="GO" id="GO:0005829">
    <property type="term" value="C:cytosol"/>
    <property type="evidence" value="ECO:0007669"/>
    <property type="project" value="TreeGrafter"/>
</dbReference>
<dbReference type="Pfam" id="PF00733">
    <property type="entry name" value="Asn_synthase"/>
    <property type="match status" value="1"/>
</dbReference>
<dbReference type="InterPro" id="IPR001962">
    <property type="entry name" value="Asn_synthase"/>
</dbReference>
<evidence type="ECO:0000259" key="8">
    <source>
        <dbReference type="PROSITE" id="PS51278"/>
    </source>
</evidence>
<feature type="transmembrane region" description="Helical" evidence="6">
    <location>
        <begin position="847"/>
        <end position="872"/>
    </location>
</feature>
<feature type="transmembrane region" description="Helical" evidence="6">
    <location>
        <begin position="884"/>
        <end position="906"/>
    </location>
</feature>
<keyword evidence="6" id="KW-0812">Transmembrane</keyword>
<dbReference type="SUPFAM" id="SSF103473">
    <property type="entry name" value="MFS general substrate transporter"/>
    <property type="match status" value="1"/>
</dbReference>
<dbReference type="Pfam" id="PF13537">
    <property type="entry name" value="GATase_7"/>
    <property type="match status" value="1"/>
</dbReference>
<evidence type="ECO:0000259" key="7">
    <source>
        <dbReference type="PROSITE" id="PS50850"/>
    </source>
</evidence>
<proteinExistence type="inferred from homology"/>
<dbReference type="CDD" id="cd00712">
    <property type="entry name" value="AsnB"/>
    <property type="match status" value="1"/>
</dbReference>
<feature type="transmembrane region" description="Helical" evidence="6">
    <location>
        <begin position="913"/>
        <end position="932"/>
    </location>
</feature>
<dbReference type="Gene3D" id="3.40.50.620">
    <property type="entry name" value="HUPs"/>
    <property type="match status" value="2"/>
</dbReference>
<feature type="domain" description="Glutamine amidotransferase type-2" evidence="8">
    <location>
        <begin position="2"/>
        <end position="222"/>
    </location>
</feature>
<name>A0A364N5C0_STELY</name>
<feature type="domain" description="Major facilitator superfamily (MFS) profile" evidence="7">
    <location>
        <begin position="622"/>
        <end position="1032"/>
    </location>
</feature>
<feature type="transmembrane region" description="Helical" evidence="6">
    <location>
        <begin position="688"/>
        <end position="711"/>
    </location>
</feature>
<dbReference type="PROSITE" id="PS50850">
    <property type="entry name" value="MFS"/>
    <property type="match status" value="1"/>
</dbReference>
<dbReference type="EC" id="6.3.5.4" evidence="9"/>
<feature type="transmembrane region" description="Helical" evidence="6">
    <location>
        <begin position="778"/>
        <end position="798"/>
    </location>
</feature>
<evidence type="ECO:0000256" key="1">
    <source>
        <dbReference type="ARBA" id="ARBA00004141"/>
    </source>
</evidence>
<feature type="transmembrane region" description="Helical" evidence="6">
    <location>
        <begin position="944"/>
        <end position="962"/>
    </location>
</feature>
<evidence type="ECO:0000256" key="4">
    <source>
        <dbReference type="ARBA" id="ARBA00022840"/>
    </source>
</evidence>
<dbReference type="GO" id="GO:0004066">
    <property type="term" value="F:asparagine synthase (glutamine-hydrolyzing) activity"/>
    <property type="evidence" value="ECO:0007669"/>
    <property type="project" value="UniProtKB-EC"/>
</dbReference>
<keyword evidence="4" id="KW-0067">ATP-binding</keyword>
<dbReference type="GO" id="GO:0006529">
    <property type="term" value="P:asparagine biosynthetic process"/>
    <property type="evidence" value="ECO:0007669"/>
    <property type="project" value="InterPro"/>
</dbReference>
<dbReference type="EMBL" id="QGDH01000049">
    <property type="protein sequence ID" value="RAR12527.1"/>
    <property type="molecule type" value="Genomic_DNA"/>
</dbReference>
<comment type="similarity">
    <text evidence="2">Belongs to the asparagine synthetase family.</text>
</comment>
<evidence type="ECO:0000256" key="3">
    <source>
        <dbReference type="ARBA" id="ARBA00022741"/>
    </source>
</evidence>